<dbReference type="GO" id="GO:0000271">
    <property type="term" value="P:polysaccharide biosynthetic process"/>
    <property type="evidence" value="ECO:0007669"/>
    <property type="project" value="TreeGrafter"/>
</dbReference>
<dbReference type="InterPro" id="IPR015421">
    <property type="entry name" value="PyrdxlP-dep_Trfase_major"/>
</dbReference>
<dbReference type="SUPFAM" id="SSF53383">
    <property type="entry name" value="PLP-dependent transferases"/>
    <property type="match status" value="1"/>
</dbReference>
<keyword evidence="1 4" id="KW-0663">Pyridoxal phosphate</keyword>
<dbReference type="EMBL" id="LZLR01000125">
    <property type="protein sequence ID" value="OBK20724.1"/>
    <property type="molecule type" value="Genomic_DNA"/>
</dbReference>
<sequence length="416" mass="45053">MTSASNKTRTFHGSLLEPLSSRYASRAGSRPRAESVRWTTSEIPFIRPTFPGPAELAEDFGRISAANWYTNFGPMEQRFARAMGEYLGPDLHVATMANGTMALIAALHVTLGEGSRDRYVLMPSFTFVGVSQAALWTGYRPWFIDIDAQSWQPSVPSARSVLERSRDQIAGIVLANVFGVGNPQIDAWEALAAEWDLPLVVDSAAAFGSTYADGTHVGGRGACEIFSLHATKPFAVGEGGALASRDRRLVEQAYKFQNFGFAKSRESTHFGMNAKLQEINAAIGLRQLVNLDHRLASRRRVLASYRAGLAGTGVSFQQNADASSLCFASVCCTSADQKAAVMASLHSDAIRARDYYNPAQHLHPYFATNSELVQSTDLTVTEDICSRIVSLPVHDHMAAVDVARVVAAVQSGGRST</sequence>
<evidence type="ECO:0000256" key="4">
    <source>
        <dbReference type="PIRSR" id="PIRSR000390-2"/>
    </source>
</evidence>
<evidence type="ECO:0000313" key="6">
    <source>
        <dbReference type="EMBL" id="OBK20724.1"/>
    </source>
</evidence>
<name>A0A1A3NI39_MYCAS</name>
<dbReference type="Gene3D" id="3.40.640.10">
    <property type="entry name" value="Type I PLP-dependent aspartate aminotransferase-like (Major domain)"/>
    <property type="match status" value="1"/>
</dbReference>
<dbReference type="PANTHER" id="PTHR30244:SF9">
    <property type="entry name" value="PROTEIN RV3402C"/>
    <property type="match status" value="1"/>
</dbReference>
<feature type="active site" description="Proton acceptor" evidence="3">
    <location>
        <position position="232"/>
    </location>
</feature>
<dbReference type="GO" id="GO:0030170">
    <property type="term" value="F:pyridoxal phosphate binding"/>
    <property type="evidence" value="ECO:0007669"/>
    <property type="project" value="TreeGrafter"/>
</dbReference>
<comment type="caution">
    <text evidence="6">The sequence shown here is derived from an EMBL/GenBank/DDBJ whole genome shotgun (WGS) entry which is preliminary data.</text>
</comment>
<evidence type="ECO:0008006" key="8">
    <source>
        <dbReference type="Google" id="ProtNLM"/>
    </source>
</evidence>
<dbReference type="AlphaFoldDB" id="A0A1A3NI39"/>
<dbReference type="InterPro" id="IPR015424">
    <property type="entry name" value="PyrdxlP-dep_Trfase"/>
</dbReference>
<dbReference type="PIRSF" id="PIRSF000390">
    <property type="entry name" value="PLP_StrS"/>
    <property type="match status" value="1"/>
</dbReference>
<proteinExistence type="inferred from homology"/>
<evidence type="ECO:0000313" key="7">
    <source>
        <dbReference type="Proteomes" id="UP000093819"/>
    </source>
</evidence>
<dbReference type="PANTHER" id="PTHR30244">
    <property type="entry name" value="TRANSAMINASE"/>
    <property type="match status" value="1"/>
</dbReference>
<dbReference type="Proteomes" id="UP000093819">
    <property type="component" value="Unassembled WGS sequence"/>
</dbReference>
<reference evidence="6 7" key="1">
    <citation type="submission" date="2016-06" db="EMBL/GenBank/DDBJ databases">
        <authorList>
            <person name="Kjaerup R.B."/>
            <person name="Dalgaard T.S."/>
            <person name="Juul-Madsen H.R."/>
        </authorList>
    </citation>
    <scope>NUCLEOTIDE SEQUENCE [LARGE SCALE GENOMIC DNA]</scope>
    <source>
        <strain evidence="6 7">1245335.1</strain>
    </source>
</reference>
<evidence type="ECO:0000256" key="5">
    <source>
        <dbReference type="RuleBase" id="RU004508"/>
    </source>
</evidence>
<feature type="modified residue" description="N6-(pyridoxal phosphate)lysine" evidence="4">
    <location>
        <position position="232"/>
    </location>
</feature>
<organism evidence="6 7">
    <name type="scientific">Mycobacterium asiaticum</name>
    <dbReference type="NCBI Taxonomy" id="1790"/>
    <lineage>
        <taxon>Bacteria</taxon>
        <taxon>Bacillati</taxon>
        <taxon>Actinomycetota</taxon>
        <taxon>Actinomycetes</taxon>
        <taxon>Mycobacteriales</taxon>
        <taxon>Mycobacteriaceae</taxon>
        <taxon>Mycobacterium</taxon>
    </lineage>
</organism>
<comment type="similarity">
    <text evidence="2 5">Belongs to the DegT/DnrJ/EryC1 family.</text>
</comment>
<evidence type="ECO:0000256" key="2">
    <source>
        <dbReference type="ARBA" id="ARBA00037999"/>
    </source>
</evidence>
<accession>A0A1A3NI39</accession>
<gene>
    <name evidence="6" type="ORF">A5635_24530</name>
</gene>
<dbReference type="Pfam" id="PF01041">
    <property type="entry name" value="DegT_DnrJ_EryC1"/>
    <property type="match status" value="1"/>
</dbReference>
<dbReference type="GO" id="GO:0008483">
    <property type="term" value="F:transaminase activity"/>
    <property type="evidence" value="ECO:0007669"/>
    <property type="project" value="TreeGrafter"/>
</dbReference>
<dbReference type="InterPro" id="IPR000653">
    <property type="entry name" value="DegT/StrS_aminotransferase"/>
</dbReference>
<evidence type="ECO:0000256" key="3">
    <source>
        <dbReference type="PIRSR" id="PIRSR000390-1"/>
    </source>
</evidence>
<protein>
    <recommendedName>
        <fullName evidence="8">Aminotransferase DegT</fullName>
    </recommendedName>
</protein>
<evidence type="ECO:0000256" key="1">
    <source>
        <dbReference type="ARBA" id="ARBA00022898"/>
    </source>
</evidence>